<feature type="domain" description="DUF2529" evidence="1">
    <location>
        <begin position="1"/>
        <end position="171"/>
    </location>
</feature>
<accession>A0A2B1K4M9</accession>
<organism evidence="2 3">
    <name type="scientific">Bacillus cereus</name>
    <dbReference type="NCBI Taxonomy" id="1396"/>
    <lineage>
        <taxon>Bacteria</taxon>
        <taxon>Bacillati</taxon>
        <taxon>Bacillota</taxon>
        <taxon>Bacilli</taxon>
        <taxon>Bacillales</taxon>
        <taxon>Bacillaceae</taxon>
        <taxon>Bacillus</taxon>
        <taxon>Bacillus cereus group</taxon>
    </lineage>
</organism>
<protein>
    <recommendedName>
        <fullName evidence="1">DUF2529 domain-containing protein</fullName>
    </recommendedName>
</protein>
<sequence length="174" mass="19298">MLKIFSTQLSGYFSKISQKEDVNLEDSARLLAQALVGDGFIYLHGTNEMDGIVSEALFGAEPMKQAKRLIESGEPAAVTFADRVLLISRFSTDEEIIKIAKKLQEEGQSIVGISAIQEGAESLEQYTDVHIDTKLLKGLIPDDEGNRYGFPSLMVALFAYHGIKFTIDEMLNEY</sequence>
<dbReference type="Proteomes" id="UP000225182">
    <property type="component" value="Unassembled WGS sequence"/>
</dbReference>
<dbReference type="InterPro" id="IPR019676">
    <property type="entry name" value="DUF2529"/>
</dbReference>
<dbReference type="Gene3D" id="3.40.50.10490">
    <property type="entry name" value="Glucose-6-phosphate isomerase like protein, domain 1"/>
    <property type="match status" value="1"/>
</dbReference>
<comment type="caution">
    <text evidence="2">The sequence shown here is derived from an EMBL/GenBank/DDBJ whole genome shotgun (WGS) entry which is preliminary data.</text>
</comment>
<dbReference type="AlphaFoldDB" id="A0A2B1K4M9"/>
<evidence type="ECO:0000259" key="1">
    <source>
        <dbReference type="Pfam" id="PF10740"/>
    </source>
</evidence>
<dbReference type="EMBL" id="NUYN01000049">
    <property type="protein sequence ID" value="PFN18813.1"/>
    <property type="molecule type" value="Genomic_DNA"/>
</dbReference>
<evidence type="ECO:0000313" key="3">
    <source>
        <dbReference type="Proteomes" id="UP000225182"/>
    </source>
</evidence>
<name>A0A2B1K4M9_BACCE</name>
<proteinExistence type="predicted"/>
<dbReference type="Pfam" id="PF10740">
    <property type="entry name" value="DUF2529"/>
    <property type="match status" value="1"/>
</dbReference>
<evidence type="ECO:0000313" key="2">
    <source>
        <dbReference type="EMBL" id="PFN18813.1"/>
    </source>
</evidence>
<reference evidence="2 3" key="1">
    <citation type="submission" date="2017-09" db="EMBL/GenBank/DDBJ databases">
        <title>Large-scale bioinformatics analysis of Bacillus genomes uncovers conserved roles of natural products in bacterial physiology.</title>
        <authorList>
            <consortium name="Agbiome Team Llc"/>
            <person name="Bleich R.M."/>
            <person name="Grubbs K.J."/>
            <person name="Santa Maria K.C."/>
            <person name="Allen S.E."/>
            <person name="Farag S."/>
            <person name="Shank E.A."/>
            <person name="Bowers A."/>
        </authorList>
    </citation>
    <scope>NUCLEOTIDE SEQUENCE [LARGE SCALE GENOMIC DNA]</scope>
    <source>
        <strain evidence="2 3">AFS076905</strain>
    </source>
</reference>
<gene>
    <name evidence="2" type="ORF">COJ50_25190</name>
</gene>
<dbReference type="RefSeq" id="WP_098542192.1">
    <property type="nucleotide sequence ID" value="NZ_NUYN01000049.1"/>
</dbReference>